<dbReference type="NCBIfam" id="TIGR00357">
    <property type="entry name" value="peptide-methionine (R)-S-oxide reductase MsrB"/>
    <property type="match status" value="1"/>
</dbReference>
<dbReference type="PROSITE" id="PS51790">
    <property type="entry name" value="MSRB"/>
    <property type="match status" value="1"/>
</dbReference>
<dbReference type="GO" id="GO:0006979">
    <property type="term" value="P:response to oxidative stress"/>
    <property type="evidence" value="ECO:0007669"/>
    <property type="project" value="InterPro"/>
</dbReference>
<protein>
    <recommendedName>
        <fullName evidence="1">peptide-methionine (R)-S-oxide reductase</fullName>
        <ecNumber evidence="1">1.8.4.12</ecNumber>
    </recommendedName>
</protein>
<dbReference type="PANTHER" id="PTHR10173:SF57">
    <property type="entry name" value="PEPTIDE-METHIONINE (R)-S-OXIDE REDUCTASE"/>
    <property type="match status" value="1"/>
</dbReference>
<dbReference type="SUPFAM" id="SSF51316">
    <property type="entry name" value="Mss4-like"/>
    <property type="match status" value="1"/>
</dbReference>
<evidence type="ECO:0000256" key="1">
    <source>
        <dbReference type="ARBA" id="ARBA00012499"/>
    </source>
</evidence>
<dbReference type="eggNOG" id="COG0229">
    <property type="taxonomic scope" value="Bacteria"/>
</dbReference>
<dbReference type="Pfam" id="PF01641">
    <property type="entry name" value="SelR"/>
    <property type="match status" value="1"/>
</dbReference>
<dbReference type="InterPro" id="IPR011057">
    <property type="entry name" value="Mss4-like_sf"/>
</dbReference>
<dbReference type="GO" id="GO:0030091">
    <property type="term" value="P:protein repair"/>
    <property type="evidence" value="ECO:0007669"/>
    <property type="project" value="InterPro"/>
</dbReference>
<evidence type="ECO:0000256" key="3">
    <source>
        <dbReference type="ARBA" id="ARBA00048488"/>
    </source>
</evidence>
<comment type="catalytic activity">
    <reaction evidence="3">
        <text>L-methionyl-[protein] + [thioredoxin]-disulfide + H2O = L-methionyl-(R)-S-oxide-[protein] + [thioredoxin]-dithiol</text>
        <dbReference type="Rhea" id="RHEA:24164"/>
        <dbReference type="Rhea" id="RHEA-COMP:10698"/>
        <dbReference type="Rhea" id="RHEA-COMP:10700"/>
        <dbReference type="Rhea" id="RHEA-COMP:12313"/>
        <dbReference type="Rhea" id="RHEA-COMP:12314"/>
        <dbReference type="ChEBI" id="CHEBI:15377"/>
        <dbReference type="ChEBI" id="CHEBI:16044"/>
        <dbReference type="ChEBI" id="CHEBI:29950"/>
        <dbReference type="ChEBI" id="CHEBI:45764"/>
        <dbReference type="ChEBI" id="CHEBI:50058"/>
        <dbReference type="EC" id="1.8.4.12"/>
    </reaction>
</comment>
<evidence type="ECO:0000313" key="7">
    <source>
        <dbReference type="Proteomes" id="UP000009049"/>
    </source>
</evidence>
<dbReference type="InterPro" id="IPR002579">
    <property type="entry name" value="Met_Sox_Rdtase_MsrB_dom"/>
</dbReference>
<dbReference type="GO" id="GO:0005737">
    <property type="term" value="C:cytoplasm"/>
    <property type="evidence" value="ECO:0007669"/>
    <property type="project" value="TreeGrafter"/>
</dbReference>
<feature type="signal peptide" evidence="4">
    <location>
        <begin position="1"/>
        <end position="22"/>
    </location>
</feature>
<dbReference type="RefSeq" id="WP_015754498.1">
    <property type="nucleotide sequence ID" value="NC_013222.1"/>
</dbReference>
<dbReference type="KEGG" id="rbi:RB2501_12647"/>
<dbReference type="STRING" id="313596.RB2501_12647"/>
<keyword evidence="2" id="KW-0560">Oxidoreductase</keyword>
<dbReference type="Proteomes" id="UP000009049">
    <property type="component" value="Chromosome"/>
</dbReference>
<dbReference type="EC" id="1.8.4.12" evidence="1"/>
<proteinExistence type="predicted"/>
<evidence type="ECO:0000256" key="4">
    <source>
        <dbReference type="SAM" id="SignalP"/>
    </source>
</evidence>
<dbReference type="AlphaFoldDB" id="A4CND6"/>
<sequence length="169" mass="18406">MKLKYICFLIAALLLASCRGQSGEKDAATTQDGPAVAENFKVQKPEAEWRAELTELEFYILRKAGTENPGSSDLLNNKQAGTYVCAGCQTPVFRSEHKFDSGTGWPSFDREIEGNVAYSVDTAFGMTRTEEHCAVCGGHLGHVFDDGPRQTTGKRHCINGAALDFIPAQ</sequence>
<dbReference type="Gene3D" id="2.170.150.20">
    <property type="entry name" value="Peptide methionine sulfoxide reductase"/>
    <property type="match status" value="1"/>
</dbReference>
<gene>
    <name evidence="6" type="ordered locus">RB2501_12647</name>
</gene>
<evidence type="ECO:0000259" key="5">
    <source>
        <dbReference type="PROSITE" id="PS51790"/>
    </source>
</evidence>
<dbReference type="InterPro" id="IPR028427">
    <property type="entry name" value="Met_Sox_Rdtase_MsrB"/>
</dbReference>
<feature type="domain" description="MsrB" evidence="5">
    <location>
        <begin position="46"/>
        <end position="168"/>
    </location>
</feature>
<dbReference type="EMBL" id="CP001712">
    <property type="protein sequence ID" value="EAR15178.1"/>
    <property type="molecule type" value="Genomic_DNA"/>
</dbReference>
<evidence type="ECO:0000256" key="2">
    <source>
        <dbReference type="ARBA" id="ARBA00023002"/>
    </source>
</evidence>
<name>A4CND6_ROBBH</name>
<organism evidence="6 7">
    <name type="scientific">Robiginitalea biformata (strain ATCC BAA-864 / DSM 15991 / KCTC 12146 / HTCC2501)</name>
    <dbReference type="NCBI Taxonomy" id="313596"/>
    <lineage>
        <taxon>Bacteria</taxon>
        <taxon>Pseudomonadati</taxon>
        <taxon>Bacteroidota</taxon>
        <taxon>Flavobacteriia</taxon>
        <taxon>Flavobacteriales</taxon>
        <taxon>Flavobacteriaceae</taxon>
        <taxon>Robiginitalea</taxon>
    </lineage>
</organism>
<feature type="chain" id="PRO_5002666598" description="peptide-methionine (R)-S-oxide reductase" evidence="4">
    <location>
        <begin position="23"/>
        <end position="169"/>
    </location>
</feature>
<dbReference type="OrthoDB" id="4174719at2"/>
<dbReference type="PANTHER" id="PTHR10173">
    <property type="entry name" value="METHIONINE SULFOXIDE REDUCTASE"/>
    <property type="match status" value="1"/>
</dbReference>
<dbReference type="PROSITE" id="PS51257">
    <property type="entry name" value="PROKAR_LIPOPROTEIN"/>
    <property type="match status" value="1"/>
</dbReference>
<dbReference type="GO" id="GO:0033743">
    <property type="term" value="F:peptide-methionine (R)-S-oxide reductase activity"/>
    <property type="evidence" value="ECO:0007669"/>
    <property type="project" value="UniProtKB-EC"/>
</dbReference>
<accession>A4CND6</accession>
<reference evidence="6 7" key="1">
    <citation type="journal article" date="2009" name="J. Bacteriol.">
        <title>Complete genome sequence of Robiginitalea biformata HTCC2501.</title>
        <authorList>
            <person name="Oh H.M."/>
            <person name="Giovannoni S.J."/>
            <person name="Lee K."/>
            <person name="Ferriera S."/>
            <person name="Johnson J."/>
            <person name="Cho J.C."/>
        </authorList>
    </citation>
    <scope>NUCLEOTIDE SEQUENCE [LARGE SCALE GENOMIC DNA]</scope>
    <source>
        <strain evidence="7">ATCC BAA-864 / HTCC2501 / KCTC 12146</strain>
    </source>
</reference>
<evidence type="ECO:0000313" key="6">
    <source>
        <dbReference type="EMBL" id="EAR15178.1"/>
    </source>
</evidence>
<dbReference type="HOGENOM" id="CLU_031040_8_2_10"/>
<keyword evidence="7" id="KW-1185">Reference proteome</keyword>
<keyword evidence="4" id="KW-0732">Signal</keyword>